<sequence length="578" mass="62632">MAHGGGLQSALADVERVASNADRWRKLPPSEKVLILDEICDRFRAVEKDFVASAMVGRGTEWGAPGHDYMAGSTYVMTAVPFCNWLSELRRLFAYLDKHNGEMPKPQKIIKRENGGTAVKVGPADNFIWLFFGFPSCELHLPPGQKVEKQMSPCEGDGGVVAVLGAGNYETPVDVMTALFVKNKVAIYKPNPVTQSSNAILGLILKPLTDRNFLAITGASTEVASALVRHPKVTDVYITGSAMTYNRIVWGAPEAPSDWMEKKPLVEKPVVAELGGNAPVIVTPSLWGPIETTLQAQHLAVFSTLNGGHVCARPQTIVTCKNWAQRERFLQTLKKTLSGGAAITTYYPGTPEKIQAFASILKKEGKKEEEIFLKEPNSTAVFPSRTPSIFCTDVGTESETLNMEAFCPVLTEVCLDTEPTAEAFLPVATKFVNEKLTGNLAATIVWKDNSKEKPIVETAVDTLKHGAVGVNVNAGNVMVYPELFWGAGRGSTKGDVKSGIGKFGNIFGIVNAQKAVVRAPFYNPAVLAQRAAVPSTATKVLRIFRRLALALLARARNFGVTRWLFWAAALSCALVLGL</sequence>
<organism evidence="5">
    <name type="scientific">Chromera velia CCMP2878</name>
    <dbReference type="NCBI Taxonomy" id="1169474"/>
    <lineage>
        <taxon>Eukaryota</taxon>
        <taxon>Sar</taxon>
        <taxon>Alveolata</taxon>
        <taxon>Colpodellida</taxon>
        <taxon>Chromeraceae</taxon>
        <taxon>Chromera</taxon>
    </lineage>
</organism>
<protein>
    <recommendedName>
        <fullName evidence="4">Aldehyde dehydrogenase domain-containing protein</fullName>
    </recommendedName>
</protein>
<dbReference type="PhylomeDB" id="A0A0G4I8P1"/>
<dbReference type="InterPro" id="IPR016161">
    <property type="entry name" value="Ald_DH/histidinol_DH"/>
</dbReference>
<feature type="domain" description="Aldehyde dehydrogenase" evidence="4">
    <location>
        <begin position="175"/>
        <end position="473"/>
    </location>
</feature>
<feature type="active site" evidence="2">
    <location>
        <position position="273"/>
    </location>
</feature>
<evidence type="ECO:0000256" key="3">
    <source>
        <dbReference type="RuleBase" id="RU003345"/>
    </source>
</evidence>
<dbReference type="VEuPathDB" id="CryptoDB:Cvel_11908"/>
<dbReference type="GO" id="GO:0016620">
    <property type="term" value="F:oxidoreductase activity, acting on the aldehyde or oxo group of donors, NAD or NADP as acceptor"/>
    <property type="evidence" value="ECO:0007669"/>
    <property type="project" value="InterPro"/>
</dbReference>
<keyword evidence="1 3" id="KW-0560">Oxidoreductase</keyword>
<proteinExistence type="inferred from homology"/>
<dbReference type="InterPro" id="IPR050740">
    <property type="entry name" value="Aldehyde_DH_Superfamily"/>
</dbReference>
<dbReference type="PANTHER" id="PTHR43353">
    <property type="entry name" value="SUCCINATE-SEMIALDEHYDE DEHYDROGENASE, MITOCHONDRIAL"/>
    <property type="match status" value="1"/>
</dbReference>
<dbReference type="AlphaFoldDB" id="A0A0G4I8P1"/>
<dbReference type="InterPro" id="IPR029510">
    <property type="entry name" value="Ald_DH_CS_GLU"/>
</dbReference>
<name>A0A0G4I8P1_9ALVE</name>
<accession>A0A0G4I8P1</accession>
<dbReference type="InterPro" id="IPR015590">
    <property type="entry name" value="Aldehyde_DH_dom"/>
</dbReference>
<reference evidence="5" key="1">
    <citation type="submission" date="2014-11" db="EMBL/GenBank/DDBJ databases">
        <authorList>
            <person name="Otto D Thomas"/>
            <person name="Naeem Raeece"/>
        </authorList>
    </citation>
    <scope>NUCLEOTIDE SEQUENCE</scope>
</reference>
<gene>
    <name evidence="5" type="ORF">Cvel_11908</name>
</gene>
<dbReference type="PANTHER" id="PTHR43353:SF3">
    <property type="entry name" value="ALDEHYDE DEHYDROGENASE-RELATED"/>
    <property type="match status" value="1"/>
</dbReference>
<dbReference type="Gene3D" id="3.40.605.10">
    <property type="entry name" value="Aldehyde Dehydrogenase, Chain A, domain 1"/>
    <property type="match status" value="1"/>
</dbReference>
<dbReference type="SUPFAM" id="SSF53720">
    <property type="entry name" value="ALDH-like"/>
    <property type="match status" value="1"/>
</dbReference>
<evidence type="ECO:0000256" key="2">
    <source>
        <dbReference type="PROSITE-ProRule" id="PRU10007"/>
    </source>
</evidence>
<evidence type="ECO:0000259" key="4">
    <source>
        <dbReference type="Pfam" id="PF00171"/>
    </source>
</evidence>
<dbReference type="Pfam" id="PF00171">
    <property type="entry name" value="Aldedh"/>
    <property type="match status" value="1"/>
</dbReference>
<comment type="similarity">
    <text evidence="3">Belongs to the aldehyde dehydrogenase family.</text>
</comment>
<evidence type="ECO:0000313" key="5">
    <source>
        <dbReference type="EMBL" id="CEM53378.1"/>
    </source>
</evidence>
<dbReference type="Gene3D" id="3.40.309.10">
    <property type="entry name" value="Aldehyde Dehydrogenase, Chain A, domain 2"/>
    <property type="match status" value="1"/>
</dbReference>
<evidence type="ECO:0000256" key="1">
    <source>
        <dbReference type="ARBA" id="ARBA00023002"/>
    </source>
</evidence>
<dbReference type="InterPro" id="IPR016162">
    <property type="entry name" value="Ald_DH_N"/>
</dbReference>
<dbReference type="InterPro" id="IPR016163">
    <property type="entry name" value="Ald_DH_C"/>
</dbReference>
<dbReference type="EMBL" id="CDMZ01005655">
    <property type="protein sequence ID" value="CEM53378.1"/>
    <property type="molecule type" value="Genomic_DNA"/>
</dbReference>
<dbReference type="PROSITE" id="PS00687">
    <property type="entry name" value="ALDEHYDE_DEHYDR_GLU"/>
    <property type="match status" value="1"/>
</dbReference>